<dbReference type="InterPro" id="IPR013083">
    <property type="entry name" value="Znf_RING/FYVE/PHD"/>
</dbReference>
<feature type="domain" description="RING-type" evidence="6">
    <location>
        <begin position="88"/>
        <end position="139"/>
    </location>
</feature>
<dbReference type="AlphaFoldDB" id="Q0CWC8"/>
<evidence type="ECO:0000256" key="2">
    <source>
        <dbReference type="ARBA" id="ARBA00022771"/>
    </source>
</evidence>
<keyword evidence="1" id="KW-0479">Metal-binding</keyword>
<dbReference type="GO" id="GO:0008270">
    <property type="term" value="F:zinc ion binding"/>
    <property type="evidence" value="ECO:0007669"/>
    <property type="project" value="UniProtKB-KW"/>
</dbReference>
<proteinExistence type="predicted"/>
<gene>
    <name evidence="7" type="ORF">ATEG_02006</name>
</gene>
<evidence type="ECO:0000256" key="5">
    <source>
        <dbReference type="SAM" id="MobiDB-lite"/>
    </source>
</evidence>
<dbReference type="Gene3D" id="3.30.40.10">
    <property type="entry name" value="Zinc/RING finger domain, C3HC4 (zinc finger)"/>
    <property type="match status" value="1"/>
</dbReference>
<dbReference type="PROSITE" id="PS00518">
    <property type="entry name" value="ZF_RING_1"/>
    <property type="match status" value="1"/>
</dbReference>
<evidence type="ECO:0000259" key="6">
    <source>
        <dbReference type="PROSITE" id="PS50089"/>
    </source>
</evidence>
<reference evidence="8" key="1">
    <citation type="submission" date="2005-09" db="EMBL/GenBank/DDBJ databases">
        <title>Annotation of the Aspergillus terreus NIH2624 genome.</title>
        <authorList>
            <person name="Birren B.W."/>
            <person name="Lander E.S."/>
            <person name="Galagan J.E."/>
            <person name="Nusbaum C."/>
            <person name="Devon K."/>
            <person name="Henn M."/>
            <person name="Ma L.-J."/>
            <person name="Jaffe D.B."/>
            <person name="Butler J."/>
            <person name="Alvarez P."/>
            <person name="Gnerre S."/>
            <person name="Grabherr M."/>
            <person name="Kleber M."/>
            <person name="Mauceli E.W."/>
            <person name="Brockman W."/>
            <person name="Rounsley S."/>
            <person name="Young S.K."/>
            <person name="LaButti K."/>
            <person name="Pushparaj V."/>
            <person name="DeCaprio D."/>
            <person name="Crawford M."/>
            <person name="Koehrsen M."/>
            <person name="Engels R."/>
            <person name="Montgomery P."/>
            <person name="Pearson M."/>
            <person name="Howarth C."/>
            <person name="Larson L."/>
            <person name="Luoma S."/>
            <person name="White J."/>
            <person name="Alvarado L."/>
            <person name="Kodira C.D."/>
            <person name="Zeng Q."/>
            <person name="Oleary S."/>
            <person name="Yandava C."/>
            <person name="Denning D.W."/>
            <person name="Nierman W.C."/>
            <person name="Milne T."/>
            <person name="Madden K."/>
        </authorList>
    </citation>
    <scope>NUCLEOTIDE SEQUENCE [LARGE SCALE GENOMIC DNA]</scope>
    <source>
        <strain evidence="8">NIH 2624 / FGSC A1156</strain>
    </source>
</reference>
<keyword evidence="3" id="KW-0862">Zinc</keyword>
<dbReference type="PANTHER" id="PTHR23041">
    <property type="entry name" value="RING FINGER DOMAIN-CONTAINING"/>
    <property type="match status" value="1"/>
</dbReference>
<dbReference type="InterPro" id="IPR001841">
    <property type="entry name" value="Znf_RING"/>
</dbReference>
<dbReference type="SMART" id="SM00184">
    <property type="entry name" value="RING"/>
    <property type="match status" value="1"/>
</dbReference>
<dbReference type="PROSITE" id="PS50089">
    <property type="entry name" value="ZF_RING_2"/>
    <property type="match status" value="1"/>
</dbReference>
<evidence type="ECO:0000313" key="8">
    <source>
        <dbReference type="Proteomes" id="UP000007963"/>
    </source>
</evidence>
<dbReference type="OMA" id="HKCIIDT"/>
<protein>
    <recommendedName>
        <fullName evidence="6">RING-type domain-containing protein</fullName>
    </recommendedName>
</protein>
<dbReference type="Proteomes" id="UP000007963">
    <property type="component" value="Unassembled WGS sequence"/>
</dbReference>
<feature type="compositionally biased region" description="Basic and acidic residues" evidence="5">
    <location>
        <begin position="62"/>
        <end position="78"/>
    </location>
</feature>
<sequence>MEHNHRFRYSSPEIPDRRKRRRVSHTHSETTRPSRINTPEDETIESIDLTDGPSALSRTLAKQREDAVRAQQEADHQGQRSSLANYKCPVCMDTPVDATSTMCGHLFCHKCIVDTLKFSEEQRMDAPGRGPKGMCPVCRKPLTRADAPGPKRNLIPLQLKLSTRKRNTVGAMNASMA</sequence>
<keyword evidence="2 4" id="KW-0863">Zinc-finger</keyword>
<feature type="region of interest" description="Disordered" evidence="5">
    <location>
        <begin position="1"/>
        <end position="81"/>
    </location>
</feature>
<evidence type="ECO:0000256" key="1">
    <source>
        <dbReference type="ARBA" id="ARBA00022723"/>
    </source>
</evidence>
<dbReference type="HOGENOM" id="CLU_110312_0_0_1"/>
<dbReference type="InterPro" id="IPR017907">
    <property type="entry name" value="Znf_RING_CS"/>
</dbReference>
<dbReference type="GeneID" id="4316504"/>
<accession>Q0CWC8</accession>
<dbReference type="VEuPathDB" id="FungiDB:ATEG_02006"/>
<dbReference type="InterPro" id="IPR047134">
    <property type="entry name" value="RNF4"/>
</dbReference>
<dbReference type="Pfam" id="PF00097">
    <property type="entry name" value="zf-C3HC4"/>
    <property type="match status" value="1"/>
</dbReference>
<dbReference type="PANTHER" id="PTHR23041:SF78">
    <property type="entry name" value="E3 UBIQUITIN-PROTEIN LIGASE RNF4"/>
    <property type="match status" value="1"/>
</dbReference>
<dbReference type="OrthoDB" id="6270329at2759"/>
<evidence type="ECO:0000313" key="7">
    <source>
        <dbReference type="EMBL" id="EAU36968.1"/>
    </source>
</evidence>
<dbReference type="EMBL" id="CH476596">
    <property type="protein sequence ID" value="EAU36968.1"/>
    <property type="molecule type" value="Genomic_DNA"/>
</dbReference>
<dbReference type="STRING" id="341663.Q0CWC8"/>
<dbReference type="eggNOG" id="ENOG502SC5Q">
    <property type="taxonomic scope" value="Eukaryota"/>
</dbReference>
<evidence type="ECO:0000256" key="4">
    <source>
        <dbReference type="PROSITE-ProRule" id="PRU00175"/>
    </source>
</evidence>
<name>Q0CWC8_ASPTN</name>
<dbReference type="SUPFAM" id="SSF57850">
    <property type="entry name" value="RING/U-box"/>
    <property type="match status" value="1"/>
</dbReference>
<dbReference type="RefSeq" id="XP_001211184.1">
    <property type="nucleotide sequence ID" value="XM_001211184.1"/>
</dbReference>
<evidence type="ECO:0000256" key="3">
    <source>
        <dbReference type="ARBA" id="ARBA00022833"/>
    </source>
</evidence>
<organism evidence="7 8">
    <name type="scientific">Aspergillus terreus (strain NIH 2624 / FGSC A1156)</name>
    <dbReference type="NCBI Taxonomy" id="341663"/>
    <lineage>
        <taxon>Eukaryota</taxon>
        <taxon>Fungi</taxon>
        <taxon>Dikarya</taxon>
        <taxon>Ascomycota</taxon>
        <taxon>Pezizomycotina</taxon>
        <taxon>Eurotiomycetes</taxon>
        <taxon>Eurotiomycetidae</taxon>
        <taxon>Eurotiales</taxon>
        <taxon>Aspergillaceae</taxon>
        <taxon>Aspergillus</taxon>
        <taxon>Aspergillus subgen. Circumdati</taxon>
    </lineage>
</organism>
<dbReference type="InterPro" id="IPR018957">
    <property type="entry name" value="Znf_C3HC4_RING-type"/>
</dbReference>